<keyword evidence="3" id="KW-1185">Reference proteome</keyword>
<evidence type="ECO:0000313" key="3">
    <source>
        <dbReference type="Proteomes" id="UP000307808"/>
    </source>
</evidence>
<organism evidence="2 3">
    <name type="scientific">Nocardioides jishulii</name>
    <dbReference type="NCBI Taxonomy" id="2575440"/>
    <lineage>
        <taxon>Bacteria</taxon>
        <taxon>Bacillati</taxon>
        <taxon>Actinomycetota</taxon>
        <taxon>Actinomycetes</taxon>
        <taxon>Propionibacteriales</taxon>
        <taxon>Nocardioidaceae</taxon>
        <taxon>Nocardioides</taxon>
    </lineage>
</organism>
<name>A0A4U2YN22_9ACTN</name>
<dbReference type="Proteomes" id="UP000307808">
    <property type="component" value="Unassembled WGS sequence"/>
</dbReference>
<gene>
    <name evidence="2" type="ORF">FC770_09910</name>
</gene>
<sequence>MSEQTPDPTVTNPLVDPTLPDPEAPDPEAPAHLDPDVETQAHTGDLDPEAVVDETEQPDVVSDDPEAPDPNAG</sequence>
<dbReference type="EMBL" id="SZPY01000002">
    <property type="protein sequence ID" value="TKI62667.1"/>
    <property type="molecule type" value="Genomic_DNA"/>
</dbReference>
<evidence type="ECO:0000313" key="2">
    <source>
        <dbReference type="EMBL" id="TKI62667.1"/>
    </source>
</evidence>
<dbReference type="AlphaFoldDB" id="A0A4U2YN22"/>
<proteinExistence type="predicted"/>
<protein>
    <submittedName>
        <fullName evidence="2">Uncharacterized protein</fullName>
    </submittedName>
</protein>
<accession>A0A4U2YN22</accession>
<feature type="compositionally biased region" description="Polar residues" evidence="1">
    <location>
        <begin position="1"/>
        <end position="12"/>
    </location>
</feature>
<dbReference type="RefSeq" id="WP_137065935.1">
    <property type="nucleotide sequence ID" value="NZ_CP040748.1"/>
</dbReference>
<reference evidence="2 3" key="1">
    <citation type="submission" date="2019-04" db="EMBL/GenBank/DDBJ databases">
        <authorList>
            <person name="Dong K."/>
        </authorList>
    </citation>
    <scope>NUCLEOTIDE SEQUENCE [LARGE SCALE GENOMIC DNA]</scope>
    <source>
        <strain evidence="3">dk3543</strain>
    </source>
</reference>
<feature type="region of interest" description="Disordered" evidence="1">
    <location>
        <begin position="1"/>
        <end position="73"/>
    </location>
</feature>
<evidence type="ECO:0000256" key="1">
    <source>
        <dbReference type="SAM" id="MobiDB-lite"/>
    </source>
</evidence>
<feature type="compositionally biased region" description="Acidic residues" evidence="1">
    <location>
        <begin position="46"/>
        <end position="67"/>
    </location>
</feature>
<dbReference type="OrthoDB" id="9968528at2"/>
<comment type="caution">
    <text evidence="2">The sequence shown here is derived from an EMBL/GenBank/DDBJ whole genome shotgun (WGS) entry which is preliminary data.</text>
</comment>